<gene>
    <name evidence="4" type="ORF">KK060_00795</name>
</gene>
<organism evidence="4 5">
    <name type="scientific">Chryseosolibacter indicus</name>
    <dbReference type="NCBI Taxonomy" id="2782351"/>
    <lineage>
        <taxon>Bacteria</taxon>
        <taxon>Pseudomonadati</taxon>
        <taxon>Bacteroidota</taxon>
        <taxon>Cytophagia</taxon>
        <taxon>Cytophagales</taxon>
        <taxon>Chryseotaleaceae</taxon>
        <taxon>Chryseosolibacter</taxon>
    </lineage>
</organism>
<dbReference type="PRINTS" id="PR00081">
    <property type="entry name" value="GDHRDH"/>
</dbReference>
<evidence type="ECO:0000256" key="1">
    <source>
        <dbReference type="ARBA" id="ARBA00006484"/>
    </source>
</evidence>
<dbReference type="Pfam" id="PF00106">
    <property type="entry name" value="adh_short"/>
    <property type="match status" value="1"/>
</dbReference>
<comment type="caution">
    <text evidence="4">The sequence shown here is derived from an EMBL/GenBank/DDBJ whole genome shotgun (WGS) entry which is preliminary data.</text>
</comment>
<reference evidence="4 5" key="1">
    <citation type="submission" date="2021-05" db="EMBL/GenBank/DDBJ databases">
        <title>A Polyphasic approach of four new species of the genus Ohtaekwangia: Ohtaekwangia histidinii sp. nov., Ohtaekwangia cretensis sp. nov., Ohtaekwangia indiensis sp. nov., Ohtaekwangia reichenbachii sp. nov. from diverse environment.</title>
        <authorList>
            <person name="Octaviana S."/>
        </authorList>
    </citation>
    <scope>NUCLEOTIDE SEQUENCE [LARGE SCALE GENOMIC DNA]</scope>
    <source>
        <strain evidence="4 5">PWU20</strain>
    </source>
</reference>
<sequence length="267" mass="29175">MKNDKQQYALVTGGTSGIGYELAKLLAKDGYNLVIVARTQSDLQRVANEFTQQFGVQVDTVSIDLFNPENAFALYHQIESKNIKIDILVNDAGQGEYGEFLDTDIRKELNIIDLNISSLVVLTKLFVKDMVARGSGRILNLSSIASKTPGPWQSVYHGTKAFVQSFTEAIRSELKDSGVTVTSLLPGATDTNFFVKAGMENSKMVQETKLSDPAEVARDGYKALMSGDDMVVSGLKNKLQVGMANVTPDAKAADMMKKQQEPVSQDH</sequence>
<name>A0ABS5VK83_9BACT</name>
<dbReference type="PANTHER" id="PTHR42901">
    <property type="entry name" value="ALCOHOL DEHYDROGENASE"/>
    <property type="match status" value="1"/>
</dbReference>
<dbReference type="RefSeq" id="WP_254151495.1">
    <property type="nucleotide sequence ID" value="NZ_JAHESD010000001.1"/>
</dbReference>
<evidence type="ECO:0000256" key="2">
    <source>
        <dbReference type="ARBA" id="ARBA00023002"/>
    </source>
</evidence>
<comment type="similarity">
    <text evidence="1 3">Belongs to the short-chain dehydrogenases/reductases (SDR) family.</text>
</comment>
<keyword evidence="2" id="KW-0560">Oxidoreductase</keyword>
<accession>A0ABS5VK83</accession>
<dbReference type="SUPFAM" id="SSF51735">
    <property type="entry name" value="NAD(P)-binding Rossmann-fold domains"/>
    <property type="match status" value="1"/>
</dbReference>
<dbReference type="PRINTS" id="PR00080">
    <property type="entry name" value="SDRFAMILY"/>
</dbReference>
<dbReference type="Proteomes" id="UP000772618">
    <property type="component" value="Unassembled WGS sequence"/>
</dbReference>
<evidence type="ECO:0000313" key="5">
    <source>
        <dbReference type="Proteomes" id="UP000772618"/>
    </source>
</evidence>
<dbReference type="PANTHER" id="PTHR42901:SF1">
    <property type="entry name" value="ALCOHOL DEHYDROGENASE"/>
    <property type="match status" value="1"/>
</dbReference>
<keyword evidence="5" id="KW-1185">Reference proteome</keyword>
<dbReference type="Gene3D" id="3.40.50.720">
    <property type="entry name" value="NAD(P)-binding Rossmann-like Domain"/>
    <property type="match status" value="1"/>
</dbReference>
<dbReference type="CDD" id="cd05233">
    <property type="entry name" value="SDR_c"/>
    <property type="match status" value="1"/>
</dbReference>
<evidence type="ECO:0000313" key="4">
    <source>
        <dbReference type="EMBL" id="MBT1701796.1"/>
    </source>
</evidence>
<dbReference type="EMBL" id="JAHESD010000001">
    <property type="protein sequence ID" value="MBT1701796.1"/>
    <property type="molecule type" value="Genomic_DNA"/>
</dbReference>
<evidence type="ECO:0000256" key="3">
    <source>
        <dbReference type="RuleBase" id="RU000363"/>
    </source>
</evidence>
<protein>
    <submittedName>
        <fullName evidence="4">SDR family oxidoreductase</fullName>
    </submittedName>
</protein>
<dbReference type="PIRSF" id="PIRSF000126">
    <property type="entry name" value="11-beta-HSD1"/>
    <property type="match status" value="1"/>
</dbReference>
<dbReference type="InterPro" id="IPR036291">
    <property type="entry name" value="NAD(P)-bd_dom_sf"/>
</dbReference>
<proteinExistence type="inferred from homology"/>
<dbReference type="InterPro" id="IPR002347">
    <property type="entry name" value="SDR_fam"/>
</dbReference>